<dbReference type="Proteomes" id="UP000297986">
    <property type="component" value="Unassembled WGS sequence"/>
</dbReference>
<evidence type="ECO:0000259" key="2">
    <source>
        <dbReference type="Pfam" id="PF13529"/>
    </source>
</evidence>
<feature type="domain" description="Peptidase C39-like" evidence="2">
    <location>
        <begin position="120"/>
        <end position="262"/>
    </location>
</feature>
<feature type="compositionally biased region" description="Low complexity" evidence="1">
    <location>
        <begin position="28"/>
        <end position="42"/>
    </location>
</feature>
<organism evidence="3 4">
    <name type="scientific">Streptococcus rubneri</name>
    <dbReference type="NCBI Taxonomy" id="1234680"/>
    <lineage>
        <taxon>Bacteria</taxon>
        <taxon>Bacillati</taxon>
        <taxon>Bacillota</taxon>
        <taxon>Bacilli</taxon>
        <taxon>Lactobacillales</taxon>
        <taxon>Streptococcaceae</taxon>
        <taxon>Streptococcus</taxon>
    </lineage>
</organism>
<name>A0A4Z1DUZ9_9STRE</name>
<proteinExistence type="predicted"/>
<accession>A0A4Z1DUZ9</accession>
<dbReference type="EMBL" id="SRRP01000001">
    <property type="protein sequence ID" value="TGN91877.1"/>
    <property type="molecule type" value="Genomic_DNA"/>
</dbReference>
<dbReference type="OrthoDB" id="2213141at2"/>
<evidence type="ECO:0000256" key="1">
    <source>
        <dbReference type="SAM" id="MobiDB-lite"/>
    </source>
</evidence>
<evidence type="ECO:0000313" key="3">
    <source>
        <dbReference type="EMBL" id="TGN91877.1"/>
    </source>
</evidence>
<dbReference type="InterPro" id="IPR039564">
    <property type="entry name" value="Peptidase_C39-like"/>
</dbReference>
<dbReference type="RefSeq" id="WP_135782244.1">
    <property type="nucleotide sequence ID" value="NZ_MRXY01000010.1"/>
</dbReference>
<dbReference type="Pfam" id="PF13529">
    <property type="entry name" value="Peptidase_C39_2"/>
    <property type="match status" value="1"/>
</dbReference>
<dbReference type="AlphaFoldDB" id="A0A4Z1DUZ9"/>
<dbReference type="PROSITE" id="PS51257">
    <property type="entry name" value="PROKAR_LIPOPROTEIN"/>
    <property type="match status" value="1"/>
</dbReference>
<protein>
    <recommendedName>
        <fullName evidence="2">Peptidase C39-like domain-containing protein</fullName>
    </recommendedName>
</protein>
<evidence type="ECO:0000313" key="4">
    <source>
        <dbReference type="Proteomes" id="UP000297986"/>
    </source>
</evidence>
<comment type="caution">
    <text evidence="3">The sequence shown here is derived from an EMBL/GenBank/DDBJ whole genome shotgun (WGS) entry which is preliminary data.</text>
</comment>
<feature type="region of interest" description="Disordered" evidence="1">
    <location>
        <begin position="19"/>
        <end position="60"/>
    </location>
</feature>
<sequence>MKKVHLFLVLLTLLGLSGCKETPKESKTSPSSSRKVTPSLSTTVSVETKERTEPNPPMPAEVAERLKIKEGNTEAGSQETLPSLNQKQASLQEATQPSQSIKQETSTKENQGIRKLLPISLKLQEEWYFCAPATVHMMLASRGVSVSQHQLAKEMGTYNPYGTHNRDAIRVLNQNLFGYPEPSGNQAGYRLATVTDARPDSEDIRIFKERVRKDIDDGYPLYYTFNVAQIYPGKSGEHNVIGVGYELTADGKDISAIYYLDPDTHVQDPTYGGLKKLTPEELLAAMVTCGEKNYAW</sequence>
<gene>
    <name evidence="3" type="ORF">E5S68_02695</name>
</gene>
<reference evidence="3 4" key="1">
    <citation type="submission" date="2019-04" db="EMBL/GenBank/DDBJ databases">
        <title>Genome sequencing of Streptococcus rubneri DSM 26920(T).</title>
        <authorList>
            <person name="Kook J.-K."/>
            <person name="Park S.-N."/>
            <person name="Lim Y.K."/>
        </authorList>
    </citation>
    <scope>NUCLEOTIDE SEQUENCE [LARGE SCALE GENOMIC DNA]</scope>
    <source>
        <strain evidence="3 4">DSM 26920</strain>
    </source>
</reference>
<feature type="region of interest" description="Disordered" evidence="1">
    <location>
        <begin position="87"/>
        <end position="110"/>
    </location>
</feature>
<keyword evidence="4" id="KW-1185">Reference proteome</keyword>